<name>A0A6C0H2Z3_9ZZZZ</name>
<dbReference type="InterPro" id="IPR003587">
    <property type="entry name" value="Hint_dom_N"/>
</dbReference>
<protein>
    <recommendedName>
        <fullName evidence="2">DNA-directed RNA polymerase</fullName>
        <ecNumber evidence="2">2.7.7.6</ecNumber>
    </recommendedName>
</protein>
<dbReference type="InterPro" id="IPR007644">
    <property type="entry name" value="RNA_pol_bsu_protrusion"/>
</dbReference>
<keyword evidence="4" id="KW-0808">Transferase</keyword>
<keyword evidence="9" id="KW-0651">Protein splicing</keyword>
<feature type="domain" description="DOD-type homing endonuclease" evidence="11">
    <location>
        <begin position="2416"/>
        <end position="2573"/>
    </location>
</feature>
<dbReference type="InterPro" id="IPR007641">
    <property type="entry name" value="RNA_pol_Rpb2_7"/>
</dbReference>
<dbReference type="InterPro" id="IPR037034">
    <property type="entry name" value="RNA_pol_Rpb2_2_sf"/>
</dbReference>
<dbReference type="NCBIfam" id="TIGR01443">
    <property type="entry name" value="intein_Cterm"/>
    <property type="match status" value="2"/>
</dbReference>
<dbReference type="GO" id="GO:0032549">
    <property type="term" value="F:ribonucleoside binding"/>
    <property type="evidence" value="ECO:0007669"/>
    <property type="project" value="InterPro"/>
</dbReference>
<dbReference type="Gene3D" id="2.40.50.150">
    <property type="match status" value="1"/>
</dbReference>
<dbReference type="PROSITE" id="PS01166">
    <property type="entry name" value="RNA_POL_BETA"/>
    <property type="match status" value="1"/>
</dbReference>
<dbReference type="InterPro" id="IPR014724">
    <property type="entry name" value="RNA_pol_RPB2_OB-fold"/>
</dbReference>
<dbReference type="CDD" id="cd00081">
    <property type="entry name" value="Hint"/>
    <property type="match status" value="3"/>
</dbReference>
<dbReference type="InterPro" id="IPR036844">
    <property type="entry name" value="Hint_dom_sf"/>
</dbReference>
<organism evidence="12">
    <name type="scientific">viral metagenome</name>
    <dbReference type="NCBI Taxonomy" id="1070528"/>
    <lineage>
        <taxon>unclassified sequences</taxon>
        <taxon>metagenomes</taxon>
        <taxon>organismal metagenomes</taxon>
    </lineage>
</organism>
<accession>A0A6C0H2Z3</accession>
<dbReference type="InterPro" id="IPR037033">
    <property type="entry name" value="DNA-dir_RNAP_su2_hyb_sf"/>
</dbReference>
<dbReference type="PANTHER" id="PTHR20856">
    <property type="entry name" value="DNA-DIRECTED RNA POLYMERASE I SUBUNIT 2"/>
    <property type="match status" value="1"/>
</dbReference>
<keyword evidence="3" id="KW-0240">DNA-directed RNA polymerase</keyword>
<dbReference type="Gene3D" id="2.170.16.10">
    <property type="entry name" value="Hedgehog/Intein (Hint) domain"/>
    <property type="match status" value="4"/>
</dbReference>
<dbReference type="InterPro" id="IPR007642">
    <property type="entry name" value="RNA_pol_Rpb2_2"/>
</dbReference>
<dbReference type="InterPro" id="IPR004042">
    <property type="entry name" value="Intein_endonuc_central"/>
</dbReference>
<proteinExistence type="inferred from homology"/>
<dbReference type="Gene3D" id="3.90.1800.10">
    <property type="entry name" value="RNA polymerase alpha subunit dimerisation domain"/>
    <property type="match status" value="2"/>
</dbReference>
<evidence type="ECO:0000256" key="6">
    <source>
        <dbReference type="ARBA" id="ARBA00022723"/>
    </source>
</evidence>
<evidence type="ECO:0000256" key="5">
    <source>
        <dbReference type="ARBA" id="ARBA00022695"/>
    </source>
</evidence>
<dbReference type="SUPFAM" id="SSF64484">
    <property type="entry name" value="beta and beta-prime subunits of DNA dependent RNA-polymerase"/>
    <property type="match status" value="4"/>
</dbReference>
<evidence type="ECO:0000256" key="4">
    <source>
        <dbReference type="ARBA" id="ARBA00022679"/>
    </source>
</evidence>
<dbReference type="InterPro" id="IPR007646">
    <property type="entry name" value="RNA_pol_Rpb2_4"/>
</dbReference>
<dbReference type="Pfam" id="PF04561">
    <property type="entry name" value="RNA_pol_Rpb2_2"/>
    <property type="match status" value="1"/>
</dbReference>
<dbReference type="InterPro" id="IPR006141">
    <property type="entry name" value="Intein_N"/>
</dbReference>
<dbReference type="Gene3D" id="3.90.1110.10">
    <property type="entry name" value="RNA polymerase Rpb2, domain 2"/>
    <property type="match status" value="1"/>
</dbReference>
<feature type="domain" description="DOD-type homing endonuclease" evidence="11">
    <location>
        <begin position="920"/>
        <end position="1009"/>
    </location>
</feature>
<dbReference type="EC" id="2.7.7.6" evidence="2"/>
<dbReference type="Pfam" id="PF14890">
    <property type="entry name" value="Intein_splicing"/>
    <property type="match status" value="1"/>
</dbReference>
<dbReference type="PROSITE" id="PS50817">
    <property type="entry name" value="INTEIN_N_TER"/>
    <property type="match status" value="3"/>
</dbReference>
<dbReference type="Pfam" id="PF00562">
    <property type="entry name" value="RNA_pol_Rpb2_6"/>
    <property type="match status" value="2"/>
</dbReference>
<evidence type="ECO:0000256" key="7">
    <source>
        <dbReference type="ARBA" id="ARBA00022813"/>
    </source>
</evidence>
<dbReference type="InterPro" id="IPR015712">
    <property type="entry name" value="DNA-dir_RNA_pol_su2"/>
</dbReference>
<dbReference type="Pfam" id="PF04563">
    <property type="entry name" value="RNA_pol_Rpb2_1"/>
    <property type="match status" value="1"/>
</dbReference>
<dbReference type="PRINTS" id="PR00379">
    <property type="entry name" value="INTEIN"/>
</dbReference>
<evidence type="ECO:0000256" key="10">
    <source>
        <dbReference type="ARBA" id="ARBA00023163"/>
    </source>
</evidence>
<sequence length="2894" mass="328933">MMSEEHTWNILADHFKRKGFVHHQTESYDQFINVGIHKIITEEPEISITTKGGKGTGSYNHYKVSFSNVYVPKPTVTEDTRVLHSFFPSEARQRDLTYDSPIYATVTETLEVEGKEPEITEHTRVVLGRIPIMLRSSKCYLTNMTPKERIAAGECEHDQGGYFIVKGKERVLISQLRGIYNIPIVLEQRASEKYSFCCEMRSMSEETGHSVLVSAMIGTDDRTLCFSLPYIKEPIPMGVVFKALGYRSDQFADLIGQSPNIEKYIRLISNDSFFVDGHDSAFDLFMLENHGSISVDESSVEGKKKMLNKLKELWSLEDQSKWIVKATRNNALRFIGQRTNHPIKEAERRDYAEQVVDCEIFPHMGVTSSTQDKAYLLGHMVNKLLATSLGLRKPDDRDNYVNKRVESPGVLCHELFRQLFKKYVGTIVATIEKKKQLPDVMSIIPRLTDITKGFNHCFGTGNWGVPKNSYVRAGVAQILSRLSYGATLSNLRRVSIPVGKESKNAAIRQINPSQIMYICPVETPEGQPVGIVLNLSLLTRISDRTPTVLVREVVELCENISNIEEFEKDRINVFLNGILIGSTKSSEFLLEELKELRRIKMLPWDVSISYEKVDNEVHICSDEGRLLRPVFKVDGEKILAEEKDGTNWDELVEKGFIEYIDNMEANGSVIAFNQKELSKFKSDYCEISPAMMLGVMASIIPFPDHSQCIFKNEPVYMANGTVKQICDVQVGDEVITFHPETQQQSITKVSHTYTNKTDKQLFEITTLSGRKITATFDHRFMTFDGWKRIEEIEVGKTLVGISTEPKPVSNLVDYYVILTKDQFIERCLNAQIKESFVTKYASEISFPIKSTDTNLYIISRLFGFISTLFVSDEVDVSVPVYFVDEHSAVLFNEDVERLGFKYSRKEGYGCTYLFEYSGSFSALFIALGCKKSIQEYKSLPDWIKNGSDLVKREFLAGFQGGDGSKIRFDSTKQVNIYMSPTIKSIKSEYVCNLIEFMNDIVELLRYFTIETSNANYDDRNNVSYCISSTRTNLIKYFEIVGYRYDVSKNIESGIYVEYLKFLEKKLQSGTIELPKWLLSPEEWINLVKWKSTTLFIPLESKIESLEKIISDITTESTNQSFLCGDTFCVHNSPRNCYQCLDPETLVVMADNTKKAIKDIQIGDSVVSVDPITCVQSITKVINQYVRETDKEIITIETESGRKITCTVDHPVLTTDGWKHAIDAENICVIPQQVVYTGGDADLYITLPETSVKEKHINDLTSIGLYPIKSTSLPILARIVGYLITNGSAGLYDKRPQVQFNFYSIEDCEDFLKDLHELGFSANKVTDVNKIIDVIFEKYGECKQIIYNNAFASLLIGLVDGYVGKRTTQSHPPLMNWIKNGSMLVKREFLSGFQGGNKLTGVTSTKFLFNHTSLPSRVDYVNSLVEFMTEIKVLFEEFDIECSGPFLIKKSQHSQSDDVHLYFKNTPDNHINYFEKIGWRYNIFKYVESIRVYEYQKTCQNRIPNSFESWKRQVKDRAIFVKIVSKTRSVKGNMIADITTESENHSFIAGDSFCVHNSSMGKQAMSMFALSHLTRSDTVVHVLNTPQRPLVGTRAAEMMGFNDMPSGVNCIVAIACYTGFNQEDSVMINYSAVQRGLFWATTYKTHSDEEKKQGYNSEKICIPPIDRRKHDANYGLLDENGIVRLRKPKYVDKKGKICGGGSLFVQKGDVIIGKISIQSDKSGNEIVSDCSIVIGKGEEGYIDRIFSTITPNGYRLVKIVIRCLRIPEVGDKFASRAAQKGTVGMVYKQEDMPFTREGISPDIIINPHCLAEDHEILTEHGFVNWKEAKQAYDKGTLRMAGYDNQTGRLVYEQPTSFILNETKTQEMIEFTQKDEKVSLLVTTDHDMFVKQLDSDYKKVKANELLCSDIIKFTGKAYSGMEGCIKKIPFLELLSINTYEKLMAFCELYGYWLGEGGSIGFFGNSVEMSTEKLLDDDWLRDRFNILGLVLSVDYIYDVSRCSTTSKYWRSRWCIINNNWINTLSTKKDRKYIKLFSKWVWNIPSSLARLILSGIYKKDDCNVILTKCSLLRDKIMRLAINCGYSCHFDFENDFWKVSYTNTCDHILYPNNDVKKVQYTGLTWCVTMPHGFIITRRAKRDSNDIVIEASRPIITGQCIPSRMTINQLIESVMGKSCTINGKYGDATPFTKESKNIAEEACKTLGMLGYESTGKEMLMNGMTGENMGMFFIGPVYYQRLKHLVSDKMHARATGPVTTLTRQPLEGRSRDGGQRFGEMERDCSDYHSPIPLNCGLSVEIGTMENKNYCILSYHEEKQQVIPSTQSNFLSKGERECVDVVFQDGRTIRFTDKHKMLTNENVWVPIREMVKGVTQLKTGITNPLIIVKEEIEKCADWKFQAGYTKLKVKDEESYFYALSFARLVGYICADGGIYRSGKGYRGMINLGHEIDVYSALEDLGKFVMITQENFIDRNHYRIDIPKNFVLDLMKVEGIVIGKKINQPAQLPTFITDPSCPLPIVREFLGGLFGGDGHTCVLGLHRGKRDLLTSVSFSKSKCGSQLDSLEEMMKQLQTLLARFDIHNVTIQKAKETTSSKKKVDSLQENKSYQLTLHLCIDELPRFHEKIGFRYCCHKSQRLEAGASYKRLRDGVTRQHNWLVDRVDEITQFSKIKKEFPNKIVHTKKAIEKAVKELTEKEALLHEYAIPSTHDITDHLVKGTKFGNFRGKGFPNAEEYLKDIGALDWFLQEEPVKSEETGDSPPCETEDTLIEGLTNLNVSYGVDRKSEGLPTMNLRVIDIRPAGVHPVYDIQVDETHTFLANGIVAHNCMIGHGVSKFLQERLFLVSDKYQVSICTKCGNFATSKTECRACDTDQVVPVKLPYVGKLVLQELNAMMLKTKITAK</sequence>
<keyword evidence="10" id="KW-0804">Transcription</keyword>
<dbReference type="InterPro" id="IPR030934">
    <property type="entry name" value="Intein_C"/>
</dbReference>
<dbReference type="GO" id="GO:0046872">
    <property type="term" value="F:metal ion binding"/>
    <property type="evidence" value="ECO:0007669"/>
    <property type="project" value="UniProtKB-KW"/>
</dbReference>
<dbReference type="GO" id="GO:0016539">
    <property type="term" value="P:intein-mediated protein splicing"/>
    <property type="evidence" value="ECO:0007669"/>
    <property type="project" value="InterPro"/>
</dbReference>
<dbReference type="NCBIfam" id="TIGR01445">
    <property type="entry name" value="intein_Nterm"/>
    <property type="match status" value="2"/>
</dbReference>
<dbReference type="InterPro" id="IPR001767">
    <property type="entry name" value="Hedgehog_Hint"/>
</dbReference>
<keyword evidence="6" id="KW-0479">Metal-binding</keyword>
<dbReference type="Pfam" id="PF04566">
    <property type="entry name" value="RNA_pol_Rpb2_4"/>
    <property type="match status" value="1"/>
</dbReference>
<dbReference type="Gene3D" id="3.90.1100.10">
    <property type="match status" value="1"/>
</dbReference>
<dbReference type="InterPro" id="IPR003586">
    <property type="entry name" value="Hint_dom_C"/>
</dbReference>
<dbReference type="SUPFAM" id="SSF55608">
    <property type="entry name" value="Homing endonucleases"/>
    <property type="match status" value="1"/>
</dbReference>
<comment type="similarity">
    <text evidence="1">Belongs to the RNA polymerase beta chain family.</text>
</comment>
<dbReference type="GO" id="GO:0006351">
    <property type="term" value="P:DNA-templated transcription"/>
    <property type="evidence" value="ECO:0007669"/>
    <property type="project" value="InterPro"/>
</dbReference>
<dbReference type="Gene3D" id="3.10.28.10">
    <property type="entry name" value="Homing endonucleases"/>
    <property type="match status" value="3"/>
</dbReference>
<dbReference type="GO" id="GO:0003899">
    <property type="term" value="F:DNA-directed RNA polymerase activity"/>
    <property type="evidence" value="ECO:0007669"/>
    <property type="project" value="UniProtKB-EC"/>
</dbReference>
<dbReference type="Gene3D" id="2.40.270.10">
    <property type="entry name" value="DNA-directed RNA polymerase, subunit 2, domain 6"/>
    <property type="match status" value="2"/>
</dbReference>
<dbReference type="GO" id="GO:0016540">
    <property type="term" value="P:protein autoprocessing"/>
    <property type="evidence" value="ECO:0007669"/>
    <property type="project" value="InterPro"/>
</dbReference>
<keyword evidence="5" id="KW-0548">Nucleotidyltransferase</keyword>
<evidence type="ECO:0000256" key="8">
    <source>
        <dbReference type="ARBA" id="ARBA00022833"/>
    </source>
</evidence>
<dbReference type="Pfam" id="PF01079">
    <property type="entry name" value="Hint"/>
    <property type="match status" value="1"/>
</dbReference>
<dbReference type="PROSITE" id="PS50818">
    <property type="entry name" value="INTEIN_C_TER"/>
    <property type="match status" value="1"/>
</dbReference>
<evidence type="ECO:0000256" key="1">
    <source>
        <dbReference type="ARBA" id="ARBA00006835"/>
    </source>
</evidence>
<keyword evidence="7" id="KW-0068">Autocatalytic cleavage</keyword>
<dbReference type="GO" id="GO:0000428">
    <property type="term" value="C:DNA-directed RNA polymerase complex"/>
    <property type="evidence" value="ECO:0007669"/>
    <property type="project" value="UniProtKB-KW"/>
</dbReference>
<dbReference type="Pfam" id="PF04560">
    <property type="entry name" value="RNA_pol_Rpb2_7"/>
    <property type="match status" value="1"/>
</dbReference>
<dbReference type="Gene3D" id="3.90.1070.20">
    <property type="match status" value="1"/>
</dbReference>
<dbReference type="SMART" id="SM00306">
    <property type="entry name" value="HintN"/>
    <property type="match status" value="3"/>
</dbReference>
<evidence type="ECO:0000256" key="9">
    <source>
        <dbReference type="ARBA" id="ARBA00023000"/>
    </source>
</evidence>
<dbReference type="Pfam" id="PF04565">
    <property type="entry name" value="RNA_pol_Rpb2_3"/>
    <property type="match status" value="1"/>
</dbReference>
<keyword evidence="8" id="KW-0862">Zinc</keyword>
<dbReference type="EMBL" id="MN739858">
    <property type="protein sequence ID" value="QHT74819.1"/>
    <property type="molecule type" value="Genomic_DNA"/>
</dbReference>
<evidence type="ECO:0000259" key="11">
    <source>
        <dbReference type="PROSITE" id="PS50819"/>
    </source>
</evidence>
<evidence type="ECO:0000256" key="2">
    <source>
        <dbReference type="ARBA" id="ARBA00012418"/>
    </source>
</evidence>
<dbReference type="SUPFAM" id="SSF51294">
    <property type="entry name" value="Hedgehog/intein (Hint) domain"/>
    <property type="match status" value="4"/>
</dbReference>
<dbReference type="InterPro" id="IPR007120">
    <property type="entry name" value="DNA-dir_RNAP_su2_dom"/>
</dbReference>
<dbReference type="InterPro" id="IPR006142">
    <property type="entry name" value="INTEIN"/>
</dbReference>
<reference evidence="12" key="1">
    <citation type="journal article" date="2020" name="Nature">
        <title>Giant virus diversity and host interactions through global metagenomics.</title>
        <authorList>
            <person name="Schulz F."/>
            <person name="Roux S."/>
            <person name="Paez-Espino D."/>
            <person name="Jungbluth S."/>
            <person name="Walsh D.A."/>
            <person name="Denef V.J."/>
            <person name="McMahon K.D."/>
            <person name="Konstantinidis K.T."/>
            <person name="Eloe-Fadrosh E.A."/>
            <person name="Kyrpides N.C."/>
            <person name="Woyke T."/>
        </authorList>
    </citation>
    <scope>NUCLEOTIDE SEQUENCE</scope>
    <source>
        <strain evidence="12">GVMAG-M-3300023179-62</strain>
    </source>
</reference>
<dbReference type="PROSITE" id="PS50819">
    <property type="entry name" value="INTEIN_ENDONUCLEASE"/>
    <property type="match status" value="2"/>
</dbReference>
<dbReference type="InterPro" id="IPR007645">
    <property type="entry name" value="RNA_pol_Rpb2_3"/>
</dbReference>
<dbReference type="GO" id="GO:0004519">
    <property type="term" value="F:endonuclease activity"/>
    <property type="evidence" value="ECO:0007669"/>
    <property type="project" value="InterPro"/>
</dbReference>
<evidence type="ECO:0000313" key="12">
    <source>
        <dbReference type="EMBL" id="QHT74819.1"/>
    </source>
</evidence>
<dbReference type="SMART" id="SM00305">
    <property type="entry name" value="HintC"/>
    <property type="match status" value="2"/>
</dbReference>
<evidence type="ECO:0000256" key="3">
    <source>
        <dbReference type="ARBA" id="ARBA00022478"/>
    </source>
</evidence>
<dbReference type="GO" id="GO:0003677">
    <property type="term" value="F:DNA binding"/>
    <property type="evidence" value="ECO:0007669"/>
    <property type="project" value="InterPro"/>
</dbReference>
<dbReference type="InterPro" id="IPR027434">
    <property type="entry name" value="Homing_endonucl"/>
</dbReference>
<dbReference type="InterPro" id="IPR007121">
    <property type="entry name" value="RNA_pol_bsu_CS"/>
</dbReference>